<evidence type="ECO:0000256" key="2">
    <source>
        <dbReference type="ARBA" id="ARBA00022723"/>
    </source>
</evidence>
<dbReference type="InterPro" id="IPR036412">
    <property type="entry name" value="HAD-like_sf"/>
</dbReference>
<dbReference type="GO" id="GO:0046872">
    <property type="term" value="F:metal ion binding"/>
    <property type="evidence" value="ECO:0007669"/>
    <property type="project" value="UniProtKB-KW"/>
</dbReference>
<dbReference type="InParanoid" id="Q2LW24"/>
<gene>
    <name evidence="5" type="ORF">SYN_02491</name>
</gene>
<dbReference type="FunCoup" id="Q2LW24">
    <property type="interactions" value="127"/>
</dbReference>
<evidence type="ECO:0000313" key="5">
    <source>
        <dbReference type="EMBL" id="ABC78285.1"/>
    </source>
</evidence>
<reference evidence="5 6" key="1">
    <citation type="journal article" date="2007" name="Proc. Natl. Acad. Sci. U.S.A.">
        <title>The genome of Syntrophus aciditrophicus: life at the thermodynamic limit of microbial growth.</title>
        <authorList>
            <person name="McInerney M.J."/>
            <person name="Rohlin L."/>
            <person name="Mouttaki H."/>
            <person name="Kim U."/>
            <person name="Krupp R.S."/>
            <person name="Rios-Hernandez L."/>
            <person name="Sieber J."/>
            <person name="Struchtemeyer C.G."/>
            <person name="Bhattacharyya A."/>
            <person name="Campbell J.W."/>
            <person name="Gunsalus R.P."/>
        </authorList>
    </citation>
    <scope>NUCLEOTIDE SEQUENCE [LARGE SCALE GENOMIC DNA]</scope>
    <source>
        <strain evidence="5 6">SB</strain>
    </source>
</reference>
<dbReference type="Gene3D" id="1.20.120.710">
    <property type="entry name" value="Haloacid dehalogenase hydrolase-like domain"/>
    <property type="match status" value="1"/>
</dbReference>
<evidence type="ECO:0000313" key="6">
    <source>
        <dbReference type="Proteomes" id="UP000001933"/>
    </source>
</evidence>
<evidence type="ECO:0000256" key="4">
    <source>
        <dbReference type="ARBA" id="ARBA00022842"/>
    </source>
</evidence>
<dbReference type="PRINTS" id="PR00413">
    <property type="entry name" value="HADHALOGNASE"/>
</dbReference>
<organism evidence="5 6">
    <name type="scientific">Syntrophus aciditrophicus (strain SB)</name>
    <dbReference type="NCBI Taxonomy" id="56780"/>
    <lineage>
        <taxon>Bacteria</taxon>
        <taxon>Pseudomonadati</taxon>
        <taxon>Thermodesulfobacteriota</taxon>
        <taxon>Syntrophia</taxon>
        <taxon>Syntrophales</taxon>
        <taxon>Syntrophaceae</taxon>
        <taxon>Syntrophus</taxon>
    </lineage>
</organism>
<evidence type="ECO:0000256" key="3">
    <source>
        <dbReference type="ARBA" id="ARBA00022801"/>
    </source>
</evidence>
<dbReference type="GO" id="GO:0044281">
    <property type="term" value="P:small molecule metabolic process"/>
    <property type="evidence" value="ECO:0007669"/>
    <property type="project" value="UniProtKB-ARBA"/>
</dbReference>
<dbReference type="HOGENOM" id="CLU_045011_8_6_7"/>
<dbReference type="Gene3D" id="3.40.50.1000">
    <property type="entry name" value="HAD superfamily/HAD-like"/>
    <property type="match status" value="1"/>
</dbReference>
<protein>
    <submittedName>
        <fullName evidence="5">Haloacid dehalogenase-like hydrolase</fullName>
    </submittedName>
</protein>
<dbReference type="KEGG" id="sat:SYN_02491"/>
<comment type="cofactor">
    <cofactor evidence="1">
        <name>Mg(2+)</name>
        <dbReference type="ChEBI" id="CHEBI:18420"/>
    </cofactor>
</comment>
<keyword evidence="4" id="KW-0460">Magnesium</keyword>
<dbReference type="Pfam" id="PF13419">
    <property type="entry name" value="HAD_2"/>
    <property type="match status" value="1"/>
</dbReference>
<dbReference type="STRING" id="56780.SYN_02491"/>
<dbReference type="InterPro" id="IPR006439">
    <property type="entry name" value="HAD-SF_hydro_IA"/>
</dbReference>
<sequence length="240" mass="27948">MAIHGILFDLYGTLIDIRTDESREDIYRTIAHFLTYHGVYMHRWAVRDRYHEILKQQKGERQEEYPEIDVEVIWNRLLLQEGVKSRTTRQKLSTILAQMYRAVSRKRLRLYPGVKRVLDELRLTYHLALVSDAQPCYILPEIKAVGLEGCFDPIIISAHYGFRKPDGRLIEKALNLMKLKPAEVIYVGNDMYRDIHGAQRFGIKTIFIDSNQGEKFYENVSPDYVAHHSGDILTGLKALL</sequence>
<dbReference type="AlphaFoldDB" id="Q2LW24"/>
<dbReference type="OrthoDB" id="367448at2"/>
<accession>Q2LW24</accession>
<dbReference type="InterPro" id="IPR023214">
    <property type="entry name" value="HAD_sf"/>
</dbReference>
<keyword evidence="6" id="KW-1185">Reference proteome</keyword>
<dbReference type="eggNOG" id="COG0546">
    <property type="taxonomic scope" value="Bacteria"/>
</dbReference>
<dbReference type="PANTHER" id="PTHR46470:SF2">
    <property type="entry name" value="GLYCERALDEHYDE 3-PHOSPHATE PHOSPHATASE"/>
    <property type="match status" value="1"/>
</dbReference>
<dbReference type="RefSeq" id="WP_011418304.1">
    <property type="nucleotide sequence ID" value="NC_007759.1"/>
</dbReference>
<dbReference type="SFLD" id="SFLDG01129">
    <property type="entry name" value="C1.5:_HAD__Beta-PGM__Phosphata"/>
    <property type="match status" value="1"/>
</dbReference>
<dbReference type="PANTHER" id="PTHR46470">
    <property type="entry name" value="N-ACYLNEURAMINATE-9-PHOSPHATASE"/>
    <property type="match status" value="1"/>
</dbReference>
<dbReference type="SFLD" id="SFLDS00003">
    <property type="entry name" value="Haloacid_Dehalogenase"/>
    <property type="match status" value="1"/>
</dbReference>
<dbReference type="NCBIfam" id="TIGR01509">
    <property type="entry name" value="HAD-SF-IA-v3"/>
    <property type="match status" value="1"/>
</dbReference>
<proteinExistence type="predicted"/>
<dbReference type="GO" id="GO:0016791">
    <property type="term" value="F:phosphatase activity"/>
    <property type="evidence" value="ECO:0007669"/>
    <property type="project" value="TreeGrafter"/>
</dbReference>
<dbReference type="InterPro" id="IPR051400">
    <property type="entry name" value="HAD-like_hydrolase"/>
</dbReference>
<evidence type="ECO:0000256" key="1">
    <source>
        <dbReference type="ARBA" id="ARBA00001946"/>
    </source>
</evidence>
<dbReference type="Proteomes" id="UP000001933">
    <property type="component" value="Chromosome"/>
</dbReference>
<dbReference type="EMBL" id="CP000252">
    <property type="protein sequence ID" value="ABC78285.1"/>
    <property type="molecule type" value="Genomic_DNA"/>
</dbReference>
<dbReference type="InterPro" id="IPR041492">
    <property type="entry name" value="HAD_2"/>
</dbReference>
<name>Q2LW24_SYNAS</name>
<keyword evidence="2" id="KW-0479">Metal-binding</keyword>
<keyword evidence="3 5" id="KW-0378">Hydrolase</keyword>
<dbReference type="SUPFAM" id="SSF56784">
    <property type="entry name" value="HAD-like"/>
    <property type="match status" value="1"/>
</dbReference>